<name>A0A1G7SVQ5_CHIFI</name>
<dbReference type="OrthoDB" id="880927at2"/>
<evidence type="ECO:0000313" key="2">
    <source>
        <dbReference type="Proteomes" id="UP000199045"/>
    </source>
</evidence>
<organism evidence="1 2">
    <name type="scientific">Chitinophaga filiformis</name>
    <name type="common">Myxococcus filiformis</name>
    <name type="synonym">Flexibacter filiformis</name>
    <dbReference type="NCBI Taxonomy" id="104663"/>
    <lineage>
        <taxon>Bacteria</taxon>
        <taxon>Pseudomonadati</taxon>
        <taxon>Bacteroidota</taxon>
        <taxon>Chitinophagia</taxon>
        <taxon>Chitinophagales</taxon>
        <taxon>Chitinophagaceae</taxon>
        <taxon>Chitinophaga</taxon>
    </lineage>
</organism>
<dbReference type="RefSeq" id="WP_089834031.1">
    <property type="nucleotide sequence ID" value="NZ_FNBN01000003.1"/>
</dbReference>
<sequence length="179" mass="19915">MAIVKDNILMQLVRGTLGKHYIIYERNGQIIMAVKRGPSRKKPTQKQLEARHKMTIASARAQVMMADPEIKAYYQSMAGPGQNAYNMAVKDAYRSPEIQNIRLENEEVVVTAKNEFRVAEVEVKVVDAEGVLIESGQAVLGRNRVDWYYKATALPAGGKVIVVAENLPGCQTVKELLLT</sequence>
<proteinExistence type="predicted"/>
<evidence type="ECO:0000313" key="1">
    <source>
        <dbReference type="EMBL" id="SDG26864.1"/>
    </source>
</evidence>
<dbReference type="AlphaFoldDB" id="A0A1G7SVQ5"/>
<protein>
    <submittedName>
        <fullName evidence="1">Uncharacterized protein</fullName>
    </submittedName>
</protein>
<dbReference type="EMBL" id="FNBN01000003">
    <property type="protein sequence ID" value="SDG26864.1"/>
    <property type="molecule type" value="Genomic_DNA"/>
</dbReference>
<gene>
    <name evidence="1" type="ORF">SAMN04488121_1031026</name>
</gene>
<dbReference type="Proteomes" id="UP000199045">
    <property type="component" value="Unassembled WGS sequence"/>
</dbReference>
<reference evidence="1 2" key="1">
    <citation type="submission" date="2016-10" db="EMBL/GenBank/DDBJ databases">
        <authorList>
            <person name="de Groot N.N."/>
        </authorList>
    </citation>
    <scope>NUCLEOTIDE SEQUENCE [LARGE SCALE GENOMIC DNA]</scope>
    <source>
        <strain evidence="1 2">DSM 527</strain>
    </source>
</reference>
<accession>A0A1G7SVQ5</accession>